<keyword evidence="3" id="KW-1185">Reference proteome</keyword>
<feature type="compositionally biased region" description="Low complexity" evidence="1">
    <location>
        <begin position="90"/>
        <end position="100"/>
    </location>
</feature>
<evidence type="ECO:0000313" key="2">
    <source>
        <dbReference type="EMBL" id="KAG2314664.1"/>
    </source>
</evidence>
<sequence>MGRPLRKTAPLQLSKWLSELQTLVHPLVHFGRINAIFMPRLGIDSILAPYCSTIQHFGRLNSSRPRYLVLGYRLRSLKGKRIKETAAGDSGSTARASRGVAGRRRAAPEPENTSDPLLGDSPCCSCLTVGSSWWQREIRYWPEIVAGPRWKTFIRRFNLNQRRGRVCDNNARHYDTLGYKFNFKVDGEEEDDDEAGFGGFRSFSM</sequence>
<dbReference type="Proteomes" id="UP000886595">
    <property type="component" value="Unassembled WGS sequence"/>
</dbReference>
<name>A0A8X8AVR0_BRACI</name>
<gene>
    <name evidence="2" type="ORF">Bca52824_017786</name>
</gene>
<dbReference type="AlphaFoldDB" id="A0A8X8AVR0"/>
<reference evidence="2 3" key="1">
    <citation type="submission" date="2020-02" db="EMBL/GenBank/DDBJ databases">
        <authorList>
            <person name="Ma Q."/>
            <person name="Huang Y."/>
            <person name="Song X."/>
            <person name="Pei D."/>
        </authorList>
    </citation>
    <scope>NUCLEOTIDE SEQUENCE [LARGE SCALE GENOMIC DNA]</scope>
    <source>
        <strain evidence="2">Sxm20200214</strain>
        <tissue evidence="2">Leaf</tissue>
    </source>
</reference>
<comment type="caution">
    <text evidence="2">The sequence shown here is derived from an EMBL/GenBank/DDBJ whole genome shotgun (WGS) entry which is preliminary data.</text>
</comment>
<proteinExistence type="predicted"/>
<feature type="region of interest" description="Disordered" evidence="1">
    <location>
        <begin position="83"/>
        <end position="116"/>
    </location>
</feature>
<evidence type="ECO:0000313" key="3">
    <source>
        <dbReference type="Proteomes" id="UP000886595"/>
    </source>
</evidence>
<dbReference type="OrthoDB" id="1723198at2759"/>
<dbReference type="PANTHER" id="PTHR47076">
    <property type="entry name" value="NHL DOMAIN PROTEIN"/>
    <property type="match status" value="1"/>
</dbReference>
<evidence type="ECO:0000256" key="1">
    <source>
        <dbReference type="SAM" id="MobiDB-lite"/>
    </source>
</evidence>
<protein>
    <submittedName>
        <fullName evidence="2">Uncharacterized protein</fullName>
    </submittedName>
</protein>
<dbReference type="PANTHER" id="PTHR47076:SF11">
    <property type="entry name" value="BNAA06G16930D PROTEIN"/>
    <property type="match status" value="1"/>
</dbReference>
<dbReference type="EMBL" id="JAAMPC010000004">
    <property type="protein sequence ID" value="KAG2314664.1"/>
    <property type="molecule type" value="Genomic_DNA"/>
</dbReference>
<organism evidence="2 3">
    <name type="scientific">Brassica carinata</name>
    <name type="common">Ethiopian mustard</name>
    <name type="synonym">Abyssinian cabbage</name>
    <dbReference type="NCBI Taxonomy" id="52824"/>
    <lineage>
        <taxon>Eukaryota</taxon>
        <taxon>Viridiplantae</taxon>
        <taxon>Streptophyta</taxon>
        <taxon>Embryophyta</taxon>
        <taxon>Tracheophyta</taxon>
        <taxon>Spermatophyta</taxon>
        <taxon>Magnoliopsida</taxon>
        <taxon>eudicotyledons</taxon>
        <taxon>Gunneridae</taxon>
        <taxon>Pentapetalae</taxon>
        <taxon>rosids</taxon>
        <taxon>malvids</taxon>
        <taxon>Brassicales</taxon>
        <taxon>Brassicaceae</taxon>
        <taxon>Brassiceae</taxon>
        <taxon>Brassica</taxon>
    </lineage>
</organism>
<accession>A0A8X8AVR0</accession>